<reference evidence="9 10" key="1">
    <citation type="journal article" date="2015" name="Int. J. Syst. Evol. Microbiol.">
        <title>Exiguobacterium enclense sp. nov., isolated from sediment.</title>
        <authorList>
            <person name="Dastager S.G."/>
            <person name="Mawlankar R."/>
            <person name="Sonalkar V.V."/>
            <person name="Thorat M.N."/>
            <person name="Mual P."/>
            <person name="Verma A."/>
            <person name="Krishnamurthi S."/>
            <person name="Tang S.K."/>
            <person name="Li W.J."/>
        </authorList>
    </citation>
    <scope>NUCLEOTIDE SEQUENCE [LARGE SCALE GENOMIC DNA]</scope>
    <source>
        <strain evidence="9 10">NIO-1109</strain>
    </source>
</reference>
<dbReference type="PRINTS" id="PR00173">
    <property type="entry name" value="EDTRNSPORT"/>
</dbReference>
<evidence type="ECO:0000256" key="4">
    <source>
        <dbReference type="ARBA" id="ARBA00022692"/>
    </source>
</evidence>
<feature type="transmembrane region" description="Helical" evidence="8">
    <location>
        <begin position="12"/>
        <end position="31"/>
    </location>
</feature>
<evidence type="ECO:0000256" key="5">
    <source>
        <dbReference type="ARBA" id="ARBA00022847"/>
    </source>
</evidence>
<gene>
    <name evidence="9" type="ORF">AS033_00135</name>
</gene>
<dbReference type="PROSITE" id="PS00714">
    <property type="entry name" value="NA_DICARBOXYL_SYMP_2"/>
    <property type="match status" value="1"/>
</dbReference>
<dbReference type="AlphaFoldDB" id="A0A0V8GI36"/>
<dbReference type="PANTHER" id="PTHR42865:SF7">
    <property type="entry name" value="PROTON_GLUTAMATE-ASPARTATE SYMPORTER"/>
    <property type="match status" value="1"/>
</dbReference>
<sequence>MTTTKRKPIGLAWQILIGLILGITVGGVFYGNPHVAEWLKPIGDIFIRMMKMIVVPIVFTTIVLGVSSVGSPKSLGRLGVKTLGYFTIVTMIAIFTGLFAANLVEPGAGINMSTLDKTDISTYVETEETTQDAGLVDKIVNIVPTNILDAMVRGDMLAIIFFSVLFGLGVGFAGEKGQPVVRFFEGVAAAMFNLVNIVMKFAPIGVFALIGVTVSTFGIESLGSLFKLIATLYVTALLFMVIVFGAIMKWVGIRVSDFTRIFKDELLLTYSTASSETVLPRVMEKLERMGVPKSIVSFVVPTGYSFNLDGSALYQALAALFIAQMYGIDLSIGTQLTLVFVLMLTSKGMAAVPGVSFVVLLATLGTVGIPAEGLAFIAGIDRIMDMMRSVVNVTGNTLASLVIAKWEGVLDEDQLETFMSTEGKKDDVRSA</sequence>
<evidence type="ECO:0000313" key="9">
    <source>
        <dbReference type="EMBL" id="KSU49809.1"/>
    </source>
</evidence>
<feature type="transmembrane region" description="Helical" evidence="8">
    <location>
        <begin position="317"/>
        <end position="343"/>
    </location>
</feature>
<feature type="transmembrane region" description="Helical" evidence="8">
    <location>
        <begin position="83"/>
        <end position="104"/>
    </location>
</feature>
<proteinExistence type="predicted"/>
<dbReference type="SUPFAM" id="SSF118215">
    <property type="entry name" value="Proton glutamate symport protein"/>
    <property type="match status" value="1"/>
</dbReference>
<evidence type="ECO:0000256" key="7">
    <source>
        <dbReference type="ARBA" id="ARBA00023136"/>
    </source>
</evidence>
<keyword evidence="6 8" id="KW-1133">Transmembrane helix</keyword>
<dbReference type="InterPro" id="IPR001991">
    <property type="entry name" value="Na-dicarboxylate_symporter"/>
</dbReference>
<dbReference type="OrthoDB" id="9768885at2"/>
<comment type="subcellular location">
    <subcellularLocation>
        <location evidence="1">Cell membrane</location>
        <topology evidence="1">Multi-pass membrane protein</topology>
    </subcellularLocation>
</comment>
<evidence type="ECO:0000256" key="8">
    <source>
        <dbReference type="SAM" id="Phobius"/>
    </source>
</evidence>
<dbReference type="Pfam" id="PF00375">
    <property type="entry name" value="SDF"/>
    <property type="match status" value="1"/>
</dbReference>
<keyword evidence="4 8" id="KW-0812">Transmembrane</keyword>
<evidence type="ECO:0000256" key="2">
    <source>
        <dbReference type="ARBA" id="ARBA00022448"/>
    </source>
</evidence>
<comment type="caution">
    <text evidence="9">The sequence shown here is derived from an EMBL/GenBank/DDBJ whole genome shotgun (WGS) entry which is preliminary data.</text>
</comment>
<evidence type="ECO:0000256" key="6">
    <source>
        <dbReference type="ARBA" id="ARBA00022989"/>
    </source>
</evidence>
<keyword evidence="7 8" id="KW-0472">Membrane</keyword>
<organism evidence="9 10">
    <name type="scientific">Exiguobacterium indicum</name>
    <dbReference type="NCBI Taxonomy" id="296995"/>
    <lineage>
        <taxon>Bacteria</taxon>
        <taxon>Bacillati</taxon>
        <taxon>Bacillota</taxon>
        <taxon>Bacilli</taxon>
        <taxon>Bacillales</taxon>
        <taxon>Bacillales Family XII. Incertae Sedis</taxon>
        <taxon>Exiguobacterium</taxon>
    </lineage>
</organism>
<evidence type="ECO:0000256" key="1">
    <source>
        <dbReference type="ARBA" id="ARBA00004651"/>
    </source>
</evidence>
<dbReference type="InterPro" id="IPR018107">
    <property type="entry name" value="Na-dicarboxylate_symporter_CS"/>
</dbReference>
<keyword evidence="5" id="KW-0769">Symport</keyword>
<dbReference type="EMBL" id="LNQL01000001">
    <property type="protein sequence ID" value="KSU49809.1"/>
    <property type="molecule type" value="Genomic_DNA"/>
</dbReference>
<dbReference type="FunFam" id="1.10.3860.10:FF:000001">
    <property type="entry name" value="C4-dicarboxylate transport protein"/>
    <property type="match status" value="1"/>
</dbReference>
<dbReference type="Proteomes" id="UP000053797">
    <property type="component" value="Unassembled WGS sequence"/>
</dbReference>
<protein>
    <submittedName>
        <fullName evidence="9">Glutamate:protein symporter</fullName>
    </submittedName>
</protein>
<dbReference type="RefSeq" id="WP_050678866.1">
    <property type="nucleotide sequence ID" value="NZ_FMYN01000001.1"/>
</dbReference>
<dbReference type="GO" id="GO:0005886">
    <property type="term" value="C:plasma membrane"/>
    <property type="evidence" value="ECO:0007669"/>
    <property type="project" value="UniProtKB-SubCell"/>
</dbReference>
<dbReference type="Gene3D" id="1.10.3860.10">
    <property type="entry name" value="Sodium:dicarboxylate symporter"/>
    <property type="match status" value="1"/>
</dbReference>
<feature type="transmembrane region" description="Helical" evidence="8">
    <location>
        <begin position="156"/>
        <end position="174"/>
    </location>
</feature>
<feature type="transmembrane region" description="Helical" evidence="8">
    <location>
        <begin position="355"/>
        <end position="378"/>
    </location>
</feature>
<feature type="transmembrane region" description="Helical" evidence="8">
    <location>
        <begin position="52"/>
        <end position="71"/>
    </location>
</feature>
<dbReference type="InterPro" id="IPR036458">
    <property type="entry name" value="Na:dicarbo_symporter_sf"/>
</dbReference>
<name>A0A0V8GI36_9BACL</name>
<keyword evidence="2" id="KW-0813">Transport</keyword>
<evidence type="ECO:0000313" key="10">
    <source>
        <dbReference type="Proteomes" id="UP000053797"/>
    </source>
</evidence>
<dbReference type="GO" id="GO:0015293">
    <property type="term" value="F:symporter activity"/>
    <property type="evidence" value="ECO:0007669"/>
    <property type="project" value="UniProtKB-KW"/>
</dbReference>
<dbReference type="PANTHER" id="PTHR42865">
    <property type="entry name" value="PROTON/GLUTAMATE-ASPARTATE SYMPORTER"/>
    <property type="match status" value="1"/>
</dbReference>
<evidence type="ECO:0000256" key="3">
    <source>
        <dbReference type="ARBA" id="ARBA00022475"/>
    </source>
</evidence>
<dbReference type="GO" id="GO:0006835">
    <property type="term" value="P:dicarboxylic acid transport"/>
    <property type="evidence" value="ECO:0007669"/>
    <property type="project" value="TreeGrafter"/>
</dbReference>
<accession>A0A0V8GI36</accession>
<feature type="transmembrane region" description="Helical" evidence="8">
    <location>
        <begin position="232"/>
        <end position="253"/>
    </location>
</feature>
<keyword evidence="3" id="KW-1003">Cell membrane</keyword>
<dbReference type="PROSITE" id="PS00713">
    <property type="entry name" value="NA_DICARBOXYL_SYMP_1"/>
    <property type="match status" value="1"/>
</dbReference>